<dbReference type="SMART" id="SM00320">
    <property type="entry name" value="WD40"/>
    <property type="match status" value="3"/>
</dbReference>
<dbReference type="InterPro" id="IPR049916">
    <property type="entry name" value="WDR72-like"/>
</dbReference>
<dbReference type="InterPro" id="IPR011044">
    <property type="entry name" value="Quino_amine_DH_bsu"/>
</dbReference>
<dbReference type="Proteomes" id="UP001472866">
    <property type="component" value="Chromosome 01"/>
</dbReference>
<dbReference type="InterPro" id="IPR015943">
    <property type="entry name" value="WD40/YVTN_repeat-like_dom_sf"/>
</dbReference>
<dbReference type="PANTHER" id="PTHR44099">
    <property type="entry name" value="RABCONNECTIN-3B, ISOFORM A"/>
    <property type="match status" value="1"/>
</dbReference>
<dbReference type="AlphaFoldDB" id="A0AAX4NXQ4"/>
<feature type="region of interest" description="Disordered" evidence="1">
    <location>
        <begin position="22"/>
        <end position="42"/>
    </location>
</feature>
<dbReference type="SUPFAM" id="SSF50969">
    <property type="entry name" value="YVTN repeat-like/Quinoprotein amine dehydrogenase"/>
    <property type="match status" value="1"/>
</dbReference>
<dbReference type="InterPro" id="IPR036322">
    <property type="entry name" value="WD40_repeat_dom_sf"/>
</dbReference>
<dbReference type="Pfam" id="PF00400">
    <property type="entry name" value="WD40"/>
    <property type="match status" value="1"/>
</dbReference>
<keyword evidence="3" id="KW-1185">Reference proteome</keyword>
<gene>
    <name evidence="2" type="ORF">HKI87_01g04210</name>
</gene>
<sequence length="1232" mass="135174">MIVGCTAVPRTFVPGHSPRKLFRVGGREEGGEPTDDGETRPRRQVWSLGKENGSVLVWQEREKGEGEVSRWDLAAILDGHDTMVLFGAEFKDRAGASFVVTGSSDGTLCCWSAGLLECVRKTKTPARYGCIVDASLDSETGLLAVLTRRDSPGADFVLLVNLEEGLSLEAVLCNTSSYRVGGIHATESGTRVSYEAGQGATLMASLETLQRFDPRKSESVHAVTPAAELRSLAGGLAASRSGPAQTLPQDPGCVALSPGGSLLLCVSGGRRRLATYEQRNKTERDVVYDKAVDLGEGEGGARGPCAGAVMWGGGGGGEVVSLLSWYEDGGACLQRVHKVRKSRTAAAEFSVADEVEVERDLRCEAANSTPWILLEDSVLARSFRSGRRLSLELIRIVNPTVESGSLRCEAEEHHFGNLEEAEGAEDIVTVERTLRNCLGHTFVHAFGYGDGSISILPWPALGEGSDIRGDHTLSGHAGPVACLEEWSTTGHENRLSKFLLSGCERGEVKVWDLSSLECVFTLPPLGSGILAFILPERRPNLRWSDCFAALGRDGVLSFVSMKEMRIVRAFLAFSDTMEPISIAWNYKRNYVACLSLSLSNGSGESSAQDFQCTIVDVLSCRTDRHVVGSRALLTFSDFVAMDEKHVAICNKRRTCKSLKYSYSLIEKSHKMSVISSDLHLLLEASAKQPDLQIILCSVMLSMHLYHMDKRVDFEFQRVMNEAIANINKKEGGNQSDFSPNFVRFLPTLVGQDNSYSIWLSRTIDGEGDSVFLPPQLLAHMNLVVLSGLGWANSKSLLTPEQFSKLNTFYGIQVPETITGGFSLVAMYAYIEHIEHTNEHARDAAGVLINSIIMNMENKPSAMGSVRRSLAECRHGTRMWAKHMLILGLMALSFDNECDTNSFVVEELLNAMDQPGIPFHPSLVSLLTRGIASSTGEWNDLVETHFLKLVSGIIRGIHAVNDQVPAELSPRKVEKAKSPFTTLLSRDKLLHLLTLLMQKNIRKFMTVFTEKLNNGEVNSASSILPMVFTSILSLINAHPWSLFGATHQVVSACFACMDPANPAMRKSYLHIGMTIICEMGQKLPFIDLNAASMLICIPAAPVEKNASRRIHVFNAKSADLVQELQFENNRHVTAIALKISPESELLACFTVEDSCIRVWSIKQSWTSAFRMSPRVNLPVKCIQCHFTLDKEGGGGEAEERGMKGLRGYELRWEKDGRSLELKKDGLLLGRVKF</sequence>
<dbReference type="PANTHER" id="PTHR44099:SF4">
    <property type="entry name" value="RABCONNECTIN-3B, ISOFORM A"/>
    <property type="match status" value="1"/>
</dbReference>
<evidence type="ECO:0000256" key="1">
    <source>
        <dbReference type="SAM" id="MobiDB-lite"/>
    </source>
</evidence>
<protein>
    <submittedName>
        <fullName evidence="2">Uncharacterized protein</fullName>
    </submittedName>
</protein>
<dbReference type="Gene3D" id="2.130.10.10">
    <property type="entry name" value="YVTN repeat-like/Quinoprotein amine dehydrogenase"/>
    <property type="match status" value="1"/>
</dbReference>
<dbReference type="GO" id="GO:0005737">
    <property type="term" value="C:cytoplasm"/>
    <property type="evidence" value="ECO:0007669"/>
    <property type="project" value="TreeGrafter"/>
</dbReference>
<evidence type="ECO:0000313" key="3">
    <source>
        <dbReference type="Proteomes" id="UP001472866"/>
    </source>
</evidence>
<dbReference type="SUPFAM" id="SSF50978">
    <property type="entry name" value="WD40 repeat-like"/>
    <property type="match status" value="1"/>
</dbReference>
<organism evidence="2 3">
    <name type="scientific">Chloropicon roscoffensis</name>
    <dbReference type="NCBI Taxonomy" id="1461544"/>
    <lineage>
        <taxon>Eukaryota</taxon>
        <taxon>Viridiplantae</taxon>
        <taxon>Chlorophyta</taxon>
        <taxon>Chloropicophyceae</taxon>
        <taxon>Chloropicales</taxon>
        <taxon>Chloropicaceae</taxon>
        <taxon>Chloropicon</taxon>
    </lineage>
</organism>
<name>A0AAX4NXQ4_9CHLO</name>
<reference evidence="2 3" key="1">
    <citation type="submission" date="2024-03" db="EMBL/GenBank/DDBJ databases">
        <title>Complete genome sequence of the green alga Chloropicon roscoffensis RCC1871.</title>
        <authorList>
            <person name="Lemieux C."/>
            <person name="Pombert J.-F."/>
            <person name="Otis C."/>
            <person name="Turmel M."/>
        </authorList>
    </citation>
    <scope>NUCLEOTIDE SEQUENCE [LARGE SCALE GENOMIC DNA]</scope>
    <source>
        <strain evidence="2 3">RCC1871</strain>
    </source>
</reference>
<evidence type="ECO:0000313" key="2">
    <source>
        <dbReference type="EMBL" id="WZN58897.1"/>
    </source>
</evidence>
<dbReference type="EMBL" id="CP151501">
    <property type="protein sequence ID" value="WZN58897.1"/>
    <property type="molecule type" value="Genomic_DNA"/>
</dbReference>
<proteinExistence type="predicted"/>
<accession>A0AAX4NXQ4</accession>
<dbReference type="InterPro" id="IPR001680">
    <property type="entry name" value="WD40_rpt"/>
</dbReference>